<feature type="transmembrane region" description="Helical" evidence="7">
    <location>
        <begin position="476"/>
        <end position="500"/>
    </location>
</feature>
<evidence type="ECO:0000256" key="6">
    <source>
        <dbReference type="ARBA" id="ARBA00023136"/>
    </source>
</evidence>
<feature type="transmembrane region" description="Helical" evidence="7">
    <location>
        <begin position="443"/>
        <end position="464"/>
    </location>
</feature>
<dbReference type="Gene3D" id="1.20.1250.20">
    <property type="entry name" value="MFS general substrate transporter like domains"/>
    <property type="match status" value="1"/>
</dbReference>
<dbReference type="SUPFAM" id="SSF48652">
    <property type="entry name" value="Tetraspanin"/>
    <property type="match status" value="1"/>
</dbReference>
<dbReference type="EMBL" id="CAJOBQ010000193">
    <property type="protein sequence ID" value="CAF4289235.1"/>
    <property type="molecule type" value="Genomic_DNA"/>
</dbReference>
<evidence type="ECO:0000313" key="8">
    <source>
        <dbReference type="EMBL" id="CAF4289235.1"/>
    </source>
</evidence>
<keyword evidence="5 7" id="KW-1133">Transmembrane helix</keyword>
<dbReference type="PANTHER" id="PTHR20772:SF2">
    <property type="entry name" value="PROTEIN FMP42"/>
    <property type="match status" value="1"/>
</dbReference>
<dbReference type="PRINTS" id="PR00259">
    <property type="entry name" value="TMFOUR"/>
</dbReference>
<dbReference type="InterPro" id="IPR008952">
    <property type="entry name" value="Tetraspanin_EC2_sf"/>
</dbReference>
<dbReference type="Gene3D" id="1.10.1450.10">
    <property type="entry name" value="Tetraspanin"/>
    <property type="match status" value="1"/>
</dbReference>
<dbReference type="AlphaFoldDB" id="A0A820H8D3"/>
<comment type="subcellular location">
    <subcellularLocation>
        <location evidence="1">Membrane</location>
        <topology evidence="1">Multi-pass membrane protein</topology>
    </subcellularLocation>
</comment>
<sequence>MNLLGGTIYGFQAIFKVLSRNKIYENLCSSTPTTAGSCVEQLTQYQNALTLGIAFFDLPSFFVGILIDKFGCRFVKLISIICHIIGWVSLALLKPGRDYLLYIHCVFSSLSGIVVVITTYASSNYFSTSRAFVASLLAGAGISSTMWFSVFQVLIDNGKMELSHLAYIWLAFGLIMFLTSFLFLDWKYSFLKLPYKFDIHLEVADEEESNRNTLWKNLRSPLYILVVLFLSIVLIPSVFLSVFWEPFITYITGDDESLANKYTFAYNVSTLSSIIICPINGFLLGYNASKSKTQKFLNVALVETGSWLLNIILCIIPIFLSSNILIPLLIINCLSRATIVAACQAVISTFFPSAYIGRLTGIMWTIVGAVTFVQFGLIKLTDPITAAWRAWLVIIALVVVMGSHLVQLSGGAFLSFGILILYKHDFRQLFAILSYDSQFVPSIHNIGYILIGIGAFIFIIGLLGCCGSVRESRYLLGIYVFCIILVMGSELIVAMYTVLLSDEWNHRLSKKLKIRLLKYNYSTPQHFEYDLDIIHKQFECCGIDGSSDFFNTINYKMSDRNLPLSCCTHLLNGVCLEIDSYQVGCFQAINKYINVYSRYIVGVGIGVALYELTALILAVCVCRYSIKENEFD</sequence>
<dbReference type="InterPro" id="IPR036259">
    <property type="entry name" value="MFS_trans_sf"/>
</dbReference>
<feature type="transmembrane region" description="Helical" evidence="7">
    <location>
        <begin position="99"/>
        <end position="120"/>
    </location>
</feature>
<name>A0A820H8D3_9BILA</name>
<comment type="similarity">
    <text evidence="2">Belongs to the SLC43A transporter (TC 2.A.1.44) family.</text>
</comment>
<evidence type="ECO:0000256" key="7">
    <source>
        <dbReference type="SAM" id="Phobius"/>
    </source>
</evidence>
<feature type="transmembrane region" description="Helical" evidence="7">
    <location>
        <begin position="390"/>
        <end position="422"/>
    </location>
</feature>
<dbReference type="SUPFAM" id="SSF103473">
    <property type="entry name" value="MFS general substrate transporter"/>
    <property type="match status" value="1"/>
</dbReference>
<feature type="transmembrane region" description="Helical" evidence="7">
    <location>
        <begin position="296"/>
        <end position="320"/>
    </location>
</feature>
<feature type="transmembrane region" description="Helical" evidence="7">
    <location>
        <begin position="222"/>
        <end position="244"/>
    </location>
</feature>
<evidence type="ECO:0008006" key="10">
    <source>
        <dbReference type="Google" id="ProtNLM"/>
    </source>
</evidence>
<evidence type="ECO:0000256" key="3">
    <source>
        <dbReference type="ARBA" id="ARBA00022448"/>
    </source>
</evidence>
<keyword evidence="6 7" id="KW-0472">Membrane</keyword>
<proteinExistence type="inferred from homology"/>
<accession>A0A820H8D3</accession>
<protein>
    <recommendedName>
        <fullName evidence="10">Tetraspanin</fullName>
    </recommendedName>
</protein>
<feature type="transmembrane region" description="Helical" evidence="7">
    <location>
        <begin position="132"/>
        <end position="155"/>
    </location>
</feature>
<feature type="transmembrane region" description="Helical" evidence="7">
    <location>
        <begin position="599"/>
        <end position="626"/>
    </location>
</feature>
<gene>
    <name evidence="8" type="ORF">TSG867_LOCUS5518</name>
</gene>
<keyword evidence="3" id="KW-0813">Transport</keyword>
<evidence type="ECO:0000313" key="9">
    <source>
        <dbReference type="Proteomes" id="UP000663862"/>
    </source>
</evidence>
<feature type="transmembrane region" description="Helical" evidence="7">
    <location>
        <begin position="167"/>
        <end position="186"/>
    </location>
</feature>
<dbReference type="InterPro" id="IPR018499">
    <property type="entry name" value="Tetraspanin/Peripherin"/>
</dbReference>
<evidence type="ECO:0000256" key="1">
    <source>
        <dbReference type="ARBA" id="ARBA00004141"/>
    </source>
</evidence>
<dbReference type="Proteomes" id="UP000663862">
    <property type="component" value="Unassembled WGS sequence"/>
</dbReference>
<feature type="transmembrane region" description="Helical" evidence="7">
    <location>
        <begin position="74"/>
        <end position="93"/>
    </location>
</feature>
<keyword evidence="4 7" id="KW-0812">Transmembrane</keyword>
<reference evidence="8" key="1">
    <citation type="submission" date="2021-02" db="EMBL/GenBank/DDBJ databases">
        <authorList>
            <person name="Nowell W R."/>
        </authorList>
    </citation>
    <scope>NUCLEOTIDE SEQUENCE</scope>
</reference>
<evidence type="ECO:0000256" key="4">
    <source>
        <dbReference type="ARBA" id="ARBA00022692"/>
    </source>
</evidence>
<evidence type="ECO:0000256" key="2">
    <source>
        <dbReference type="ARBA" id="ARBA00006595"/>
    </source>
</evidence>
<feature type="transmembrane region" description="Helical" evidence="7">
    <location>
        <begin position="48"/>
        <end position="67"/>
    </location>
</feature>
<dbReference type="GO" id="GO:0016020">
    <property type="term" value="C:membrane"/>
    <property type="evidence" value="ECO:0007669"/>
    <property type="project" value="UniProtKB-SubCell"/>
</dbReference>
<dbReference type="Pfam" id="PF00335">
    <property type="entry name" value="Tetraspanin"/>
    <property type="match status" value="1"/>
</dbReference>
<evidence type="ECO:0000256" key="5">
    <source>
        <dbReference type="ARBA" id="ARBA00022989"/>
    </source>
</evidence>
<organism evidence="8 9">
    <name type="scientific">Rotaria socialis</name>
    <dbReference type="NCBI Taxonomy" id="392032"/>
    <lineage>
        <taxon>Eukaryota</taxon>
        <taxon>Metazoa</taxon>
        <taxon>Spiralia</taxon>
        <taxon>Gnathifera</taxon>
        <taxon>Rotifera</taxon>
        <taxon>Eurotatoria</taxon>
        <taxon>Bdelloidea</taxon>
        <taxon>Philodinida</taxon>
        <taxon>Philodinidae</taxon>
        <taxon>Rotaria</taxon>
    </lineage>
</organism>
<dbReference type="CDD" id="cd03127">
    <property type="entry name" value="tetraspanin_LEL"/>
    <property type="match status" value="1"/>
</dbReference>
<dbReference type="PANTHER" id="PTHR20772">
    <property type="entry name" value="PROTEIN FMP42"/>
    <property type="match status" value="1"/>
</dbReference>
<feature type="transmembrane region" description="Helical" evidence="7">
    <location>
        <begin position="359"/>
        <end position="378"/>
    </location>
</feature>
<dbReference type="InterPro" id="IPR052599">
    <property type="entry name" value="SLC43A_AATransporter"/>
</dbReference>
<feature type="transmembrane region" description="Helical" evidence="7">
    <location>
        <begin position="264"/>
        <end position="284"/>
    </location>
</feature>
<comment type="caution">
    <text evidence="8">The sequence shown here is derived from an EMBL/GenBank/DDBJ whole genome shotgun (WGS) entry which is preliminary data.</text>
</comment>